<evidence type="ECO:0000256" key="11">
    <source>
        <dbReference type="ARBA" id="ARBA00022723"/>
    </source>
</evidence>
<dbReference type="SUPFAM" id="SSF50022">
    <property type="entry name" value="ISP domain"/>
    <property type="match status" value="1"/>
</dbReference>
<evidence type="ECO:0000256" key="2">
    <source>
        <dbReference type="ARBA" id="ARBA00004162"/>
    </source>
</evidence>
<keyword evidence="13 20" id="KW-0249">Electron transport</keyword>
<keyword evidence="14 20" id="KW-1133">Transmembrane helix</keyword>
<comment type="caution">
    <text evidence="24">The sequence shown here is derived from an EMBL/GenBank/DDBJ whole genome shotgun (WGS) entry which is preliminary data.</text>
</comment>
<evidence type="ECO:0000256" key="21">
    <source>
        <dbReference type="RuleBase" id="RU004497"/>
    </source>
</evidence>
<feature type="compositionally biased region" description="Polar residues" evidence="22">
    <location>
        <begin position="98"/>
        <end position="109"/>
    </location>
</feature>
<comment type="cofactor">
    <cofactor evidence="20">
        <name>[2Fe-2S] cluster</name>
        <dbReference type="ChEBI" id="CHEBI:190135"/>
    </cofactor>
    <text evidence="20">Binds 1 [2Fe-2S] cluster per subunit.</text>
</comment>
<evidence type="ECO:0000256" key="14">
    <source>
        <dbReference type="ARBA" id="ARBA00022989"/>
    </source>
</evidence>
<evidence type="ECO:0000256" key="16">
    <source>
        <dbReference type="ARBA" id="ARBA00023014"/>
    </source>
</evidence>
<dbReference type="Gene3D" id="1.20.5.510">
    <property type="entry name" value="Single helix bin"/>
    <property type="match status" value="1"/>
</dbReference>
<keyword evidence="25" id="KW-1185">Reference proteome</keyword>
<keyword evidence="10" id="KW-0001">2Fe-2S</keyword>
<name>A0ABU2WKV8_9GAMM</name>
<evidence type="ECO:0000256" key="4">
    <source>
        <dbReference type="ARBA" id="ARBA00011649"/>
    </source>
</evidence>
<feature type="domain" description="Rieske" evidence="23">
    <location>
        <begin position="84"/>
        <end position="189"/>
    </location>
</feature>
<dbReference type="CDD" id="cd03470">
    <property type="entry name" value="Rieske_cytochrome_bc1"/>
    <property type="match status" value="1"/>
</dbReference>
<evidence type="ECO:0000256" key="13">
    <source>
        <dbReference type="ARBA" id="ARBA00022982"/>
    </source>
</evidence>
<evidence type="ECO:0000256" key="10">
    <source>
        <dbReference type="ARBA" id="ARBA00022714"/>
    </source>
</evidence>
<comment type="catalytic activity">
    <reaction evidence="19 20">
        <text>a quinol + 2 Fe(III)-[cytochrome c](out) = a quinone + 2 Fe(II)-[cytochrome c](out) + 2 H(+)(out)</text>
        <dbReference type="Rhea" id="RHEA:11484"/>
        <dbReference type="Rhea" id="RHEA-COMP:10350"/>
        <dbReference type="Rhea" id="RHEA-COMP:14399"/>
        <dbReference type="ChEBI" id="CHEBI:15378"/>
        <dbReference type="ChEBI" id="CHEBI:24646"/>
        <dbReference type="ChEBI" id="CHEBI:29033"/>
        <dbReference type="ChEBI" id="CHEBI:29034"/>
        <dbReference type="ChEBI" id="CHEBI:132124"/>
        <dbReference type="EC" id="7.1.1.8"/>
    </reaction>
</comment>
<evidence type="ECO:0000256" key="9">
    <source>
        <dbReference type="ARBA" id="ARBA00022692"/>
    </source>
</evidence>
<keyword evidence="18" id="KW-1015">Disulfide bond</keyword>
<dbReference type="Pfam" id="PF10399">
    <property type="entry name" value="UCR_Fe-S_N"/>
    <property type="match status" value="1"/>
</dbReference>
<feature type="transmembrane region" description="Helical" evidence="20">
    <location>
        <begin position="12"/>
        <end position="35"/>
    </location>
</feature>
<comment type="subunit">
    <text evidence="4 21">The main subunits of complex b-c1 are: cytochrome b, cytochrome c1 and the Rieske protein.</text>
</comment>
<feature type="compositionally biased region" description="Basic and acidic residues" evidence="22">
    <location>
        <begin position="87"/>
        <end position="96"/>
    </location>
</feature>
<feature type="region of interest" description="Disordered" evidence="22">
    <location>
        <begin position="86"/>
        <end position="109"/>
    </location>
</feature>
<evidence type="ECO:0000259" key="23">
    <source>
        <dbReference type="PROSITE" id="PS51296"/>
    </source>
</evidence>
<sequence length="199" mass="21138">MSNEGVDLGRRRFLTVATGVVGGAGAVAAVVPFLASFSPSERAKALGAPVTINIAGVEAGQMVTTAWRGKPVWVVNRTEEMLASLSGDEKRLRDPESAQPQQPDYATNQHRSIKPEYLVMLGVCTHLGCSPKFHPESPAPTIDANWPGGFFCPCHGSKFDLAGRVFQGVPAPLNMVVPPHRYDTETEVVVGEDTQGGAA</sequence>
<dbReference type="NCBIfam" id="TIGR01416">
    <property type="entry name" value="Rieske_proteo"/>
    <property type="match status" value="1"/>
</dbReference>
<dbReference type="PRINTS" id="PR00162">
    <property type="entry name" value="RIESKE"/>
</dbReference>
<accession>A0ABU2WKV8</accession>
<reference evidence="24 25" key="1">
    <citation type="submission" date="2023-09" db="EMBL/GenBank/DDBJ databases">
        <authorList>
            <person name="Rey-Velasco X."/>
        </authorList>
    </citation>
    <scope>NUCLEOTIDE SEQUENCE [LARGE SCALE GENOMIC DNA]</scope>
    <source>
        <strain evidence="24 25">W345</strain>
    </source>
</reference>
<comment type="similarity">
    <text evidence="3">Belongs to the Rieske iron-sulfur protein family.</text>
</comment>
<evidence type="ECO:0000256" key="19">
    <source>
        <dbReference type="ARBA" id="ARBA00029351"/>
    </source>
</evidence>
<dbReference type="PROSITE" id="PS51318">
    <property type="entry name" value="TAT"/>
    <property type="match status" value="1"/>
</dbReference>
<keyword evidence="17 20" id="KW-0472">Membrane</keyword>
<evidence type="ECO:0000256" key="7">
    <source>
        <dbReference type="ARBA" id="ARBA00022448"/>
    </source>
</evidence>
<dbReference type="RefSeq" id="WP_311365922.1">
    <property type="nucleotide sequence ID" value="NZ_JAVRIC010000022.1"/>
</dbReference>
<gene>
    <name evidence="24" type="primary">petA</name>
    <name evidence="24" type="ORF">RM530_14255</name>
</gene>
<organism evidence="24 25">
    <name type="scientific">Banduia mediterranea</name>
    <dbReference type="NCBI Taxonomy" id="3075609"/>
    <lineage>
        <taxon>Bacteria</taxon>
        <taxon>Pseudomonadati</taxon>
        <taxon>Pseudomonadota</taxon>
        <taxon>Gammaproteobacteria</taxon>
        <taxon>Nevskiales</taxon>
        <taxon>Algiphilaceae</taxon>
        <taxon>Banduia</taxon>
    </lineage>
</organism>
<evidence type="ECO:0000256" key="15">
    <source>
        <dbReference type="ARBA" id="ARBA00023004"/>
    </source>
</evidence>
<evidence type="ECO:0000256" key="8">
    <source>
        <dbReference type="ARBA" id="ARBA00022475"/>
    </source>
</evidence>
<evidence type="ECO:0000256" key="18">
    <source>
        <dbReference type="ARBA" id="ARBA00023157"/>
    </source>
</evidence>
<evidence type="ECO:0000313" key="25">
    <source>
        <dbReference type="Proteomes" id="UP001254608"/>
    </source>
</evidence>
<keyword evidence="9 20" id="KW-0812">Transmembrane</keyword>
<dbReference type="PANTHER" id="PTHR10134">
    <property type="entry name" value="CYTOCHROME B-C1 COMPLEX SUBUNIT RIESKE, MITOCHONDRIAL"/>
    <property type="match status" value="1"/>
</dbReference>
<evidence type="ECO:0000256" key="5">
    <source>
        <dbReference type="ARBA" id="ARBA00012951"/>
    </source>
</evidence>
<keyword evidence="8" id="KW-1003">Cell membrane</keyword>
<keyword evidence="7 20" id="KW-0813">Transport</keyword>
<keyword evidence="11" id="KW-0479">Metal-binding</keyword>
<dbReference type="InterPro" id="IPR005805">
    <property type="entry name" value="Rieske_Fe-S_prot_C"/>
</dbReference>
<evidence type="ECO:0000256" key="20">
    <source>
        <dbReference type="RuleBase" id="RU004494"/>
    </source>
</evidence>
<dbReference type="Proteomes" id="UP001254608">
    <property type="component" value="Unassembled WGS sequence"/>
</dbReference>
<evidence type="ECO:0000256" key="12">
    <source>
        <dbReference type="ARBA" id="ARBA00022967"/>
    </source>
</evidence>
<evidence type="ECO:0000313" key="24">
    <source>
        <dbReference type="EMBL" id="MDT0498510.1"/>
    </source>
</evidence>
<dbReference type="InterPro" id="IPR019470">
    <property type="entry name" value="Ubiq_cytC_Rdtase_Fe-S_su_TAT"/>
</dbReference>
<dbReference type="InterPro" id="IPR006311">
    <property type="entry name" value="TAT_signal"/>
</dbReference>
<keyword evidence="16" id="KW-0411">Iron-sulfur</keyword>
<dbReference type="Pfam" id="PF00355">
    <property type="entry name" value="Rieske"/>
    <property type="match status" value="1"/>
</dbReference>
<comment type="function">
    <text evidence="1">Component of the ubiquinol-cytochrome c reductase complex (complex III or cytochrome b-c1 complex), which is a respiratory chain that generates an electrochemical potential coupled to ATP synthesis.</text>
</comment>
<comment type="subcellular location">
    <subcellularLocation>
        <location evidence="2">Cell membrane</location>
        <topology evidence="2">Single-pass membrane protein</topology>
    </subcellularLocation>
</comment>
<dbReference type="InterPro" id="IPR017941">
    <property type="entry name" value="Rieske_2Fe-2S"/>
</dbReference>
<evidence type="ECO:0000256" key="6">
    <source>
        <dbReference type="ARBA" id="ARBA00019816"/>
    </source>
</evidence>
<dbReference type="InterPro" id="IPR014349">
    <property type="entry name" value="Rieske_Fe-S_prot"/>
</dbReference>
<dbReference type="PROSITE" id="PS51296">
    <property type="entry name" value="RIESKE"/>
    <property type="match status" value="1"/>
</dbReference>
<evidence type="ECO:0000256" key="17">
    <source>
        <dbReference type="ARBA" id="ARBA00023136"/>
    </source>
</evidence>
<evidence type="ECO:0000256" key="3">
    <source>
        <dbReference type="ARBA" id="ARBA00010651"/>
    </source>
</evidence>
<dbReference type="EMBL" id="JAVRIC010000022">
    <property type="protein sequence ID" value="MDT0498510.1"/>
    <property type="molecule type" value="Genomic_DNA"/>
</dbReference>
<keyword evidence="15" id="KW-0408">Iron</keyword>
<evidence type="ECO:0000256" key="1">
    <source>
        <dbReference type="ARBA" id="ARBA00002444"/>
    </source>
</evidence>
<comment type="miscellaneous">
    <text evidence="20">The Rieske protein is a high potential 2Fe-2S protein.</text>
</comment>
<dbReference type="InterPro" id="IPR006317">
    <property type="entry name" value="Ubiquinol_cyt_c_Rdtase_Fe-S-su"/>
</dbReference>
<protein>
    <recommendedName>
        <fullName evidence="6 20">Ubiquinol-cytochrome c reductase iron-sulfur subunit</fullName>
        <ecNumber evidence="5 20">7.1.1.8</ecNumber>
    </recommendedName>
</protein>
<dbReference type="Gene3D" id="2.102.10.10">
    <property type="entry name" value="Rieske [2Fe-2S] iron-sulphur domain"/>
    <property type="match status" value="1"/>
</dbReference>
<dbReference type="EC" id="7.1.1.8" evidence="5 20"/>
<dbReference type="InterPro" id="IPR036922">
    <property type="entry name" value="Rieske_2Fe-2S_sf"/>
</dbReference>
<proteinExistence type="inferred from homology"/>
<keyword evidence="12" id="KW-1278">Translocase</keyword>
<evidence type="ECO:0000256" key="22">
    <source>
        <dbReference type="SAM" id="MobiDB-lite"/>
    </source>
</evidence>